<dbReference type="Pfam" id="PF00072">
    <property type="entry name" value="Response_reg"/>
    <property type="match status" value="1"/>
</dbReference>
<dbReference type="SMART" id="SM00448">
    <property type="entry name" value="REC"/>
    <property type="match status" value="1"/>
</dbReference>
<dbReference type="EMBL" id="MH908884">
    <property type="protein sequence ID" value="AYM52795.1"/>
    <property type="molecule type" value="Genomic_DNA"/>
</dbReference>
<evidence type="ECO:0000259" key="3">
    <source>
        <dbReference type="PROSITE" id="PS50110"/>
    </source>
</evidence>
<dbReference type="PANTHER" id="PTHR44591:SF3">
    <property type="entry name" value="RESPONSE REGULATORY DOMAIN-CONTAINING PROTEIN"/>
    <property type="match status" value="1"/>
</dbReference>
<comment type="caution">
    <text evidence="2">Lacks conserved residue(s) required for the propagation of feature annotation.</text>
</comment>
<proteinExistence type="predicted"/>
<organism evidence="4">
    <name type="scientific">Simulacricoccus ruber</name>
    <dbReference type="NCBI Taxonomy" id="2303410"/>
    <lineage>
        <taxon>Bacteria</taxon>
        <taxon>Pseudomonadati</taxon>
        <taxon>Myxococcota</taxon>
        <taxon>Myxococcia</taxon>
        <taxon>Myxococcales</taxon>
        <taxon>Cystobacterineae</taxon>
        <taxon>Myxococcaceae</taxon>
        <taxon>Simulacricoccus</taxon>
    </lineage>
</organism>
<dbReference type="Gene3D" id="3.40.50.2300">
    <property type="match status" value="1"/>
</dbReference>
<sequence>MELEAADTGGAGAAGRARWRRNATRARVMLADADPVFRRALAGALRAEGYEVLEAEDGQLLIRTLILSLERDGRAPELIISGVAMPGCTGLEVLARVRRIGWSTPFILLNEPGAPGALEAYGEGERLGATFVLDKPMEPEAVACAALILVEPEPALAQSLRHE</sequence>
<dbReference type="PANTHER" id="PTHR44591">
    <property type="entry name" value="STRESS RESPONSE REGULATOR PROTEIN 1"/>
    <property type="match status" value="1"/>
</dbReference>
<evidence type="ECO:0000313" key="4">
    <source>
        <dbReference type="EMBL" id="AYM52795.1"/>
    </source>
</evidence>
<dbReference type="AlphaFoldDB" id="A0A3S7UVK6"/>
<dbReference type="GO" id="GO:0000160">
    <property type="term" value="P:phosphorelay signal transduction system"/>
    <property type="evidence" value="ECO:0007669"/>
    <property type="project" value="InterPro"/>
</dbReference>
<reference evidence="4" key="1">
    <citation type="journal article" date="2018" name="J. Ind. Microbiol. Biotechnol.">
        <title>Genome mining reveals uncommon alkylpyrones as type III PKS products from myxobacteria.</title>
        <authorList>
            <person name="Hug J.J."/>
            <person name="Panter F."/>
            <person name="Krug D."/>
            <person name="Muller R."/>
        </authorList>
    </citation>
    <scope>NUCLEOTIDE SEQUENCE</scope>
    <source>
        <strain evidence="4">MCy10636</strain>
    </source>
</reference>
<dbReference type="CDD" id="cd00156">
    <property type="entry name" value="REC"/>
    <property type="match status" value="1"/>
</dbReference>
<name>A0A3S7UVK6_9BACT</name>
<evidence type="ECO:0000256" key="1">
    <source>
        <dbReference type="ARBA" id="ARBA00022553"/>
    </source>
</evidence>
<evidence type="ECO:0000256" key="2">
    <source>
        <dbReference type="PROSITE-ProRule" id="PRU00169"/>
    </source>
</evidence>
<dbReference type="InterPro" id="IPR050595">
    <property type="entry name" value="Bact_response_regulator"/>
</dbReference>
<feature type="domain" description="Response regulatory" evidence="3">
    <location>
        <begin position="27"/>
        <end position="150"/>
    </location>
</feature>
<accession>A0A3S7UVK6</accession>
<protein>
    <submittedName>
        <fullName evidence="4">Two-component response regulator</fullName>
    </submittedName>
</protein>
<dbReference type="InterPro" id="IPR001789">
    <property type="entry name" value="Sig_transdc_resp-reg_receiver"/>
</dbReference>
<dbReference type="SUPFAM" id="SSF52172">
    <property type="entry name" value="CheY-like"/>
    <property type="match status" value="1"/>
</dbReference>
<dbReference type="PROSITE" id="PS50110">
    <property type="entry name" value="RESPONSE_REGULATORY"/>
    <property type="match status" value="1"/>
</dbReference>
<keyword evidence="1" id="KW-0597">Phosphoprotein</keyword>
<dbReference type="InterPro" id="IPR011006">
    <property type="entry name" value="CheY-like_superfamily"/>
</dbReference>